<dbReference type="PROSITE" id="PS00723">
    <property type="entry name" value="POLYPRENYL_SYNTHASE_1"/>
    <property type="match status" value="1"/>
</dbReference>
<dbReference type="InterPro" id="IPR033749">
    <property type="entry name" value="Polyprenyl_synt_CS"/>
</dbReference>
<dbReference type="GO" id="GO:0005737">
    <property type="term" value="C:cytoplasm"/>
    <property type="evidence" value="ECO:0007669"/>
    <property type="project" value="UniProtKB-ARBA"/>
</dbReference>
<dbReference type="AlphaFoldDB" id="A0A0L6W6J6"/>
<dbReference type="Gene3D" id="1.10.600.10">
    <property type="entry name" value="Farnesyl Diphosphate Synthase"/>
    <property type="match status" value="1"/>
</dbReference>
<dbReference type="SFLD" id="SFLDS00005">
    <property type="entry name" value="Isoprenoid_Synthase_Type_I"/>
    <property type="match status" value="1"/>
</dbReference>
<dbReference type="PROSITE" id="PS00444">
    <property type="entry name" value="POLYPRENYL_SYNTHASE_2"/>
    <property type="match status" value="1"/>
</dbReference>
<evidence type="ECO:0000256" key="4">
    <source>
        <dbReference type="ARBA" id="ARBA00015100"/>
    </source>
</evidence>
<evidence type="ECO:0000256" key="9">
    <source>
        <dbReference type="ARBA" id="ARBA00032380"/>
    </source>
</evidence>
<evidence type="ECO:0000256" key="7">
    <source>
        <dbReference type="ARBA" id="ARBA00022842"/>
    </source>
</evidence>
<evidence type="ECO:0000256" key="8">
    <source>
        <dbReference type="ARBA" id="ARBA00023229"/>
    </source>
</evidence>
<dbReference type="NCBIfam" id="NF045485">
    <property type="entry name" value="FPPsyn"/>
    <property type="match status" value="1"/>
</dbReference>
<sequence length="299" mass="32690">MNKKAFLKELKRKVNIIEDALSQYLPGEDEYPETIHQSMRYSMLAGGKRLRPVLVLAAAEAVGGDVKKVIPAACAIEMIHTYSLIHDDLPAMDDDNYRRGKPTNHVVYGEAIAILAGDALLTLAFEVLSSLVEEPGIAPQKVLRVIKEISLAAGSRGLIGGQVVDIGSENLDISAETLKYIHINKTGALFKAALKTGAILSSASEEQITALSRYAHFLGLGFQITDDILDIEGDTEKLGKPVGSDIKKKKATYPSIFGLQEAKQMAREAVAESLMSLEGFDERADFLREMARYLLERDN</sequence>
<evidence type="ECO:0000256" key="1">
    <source>
        <dbReference type="ARBA" id="ARBA00001946"/>
    </source>
</evidence>
<evidence type="ECO:0000313" key="14">
    <source>
        <dbReference type="Proteomes" id="UP000037175"/>
    </source>
</evidence>
<dbReference type="Pfam" id="PF00348">
    <property type="entry name" value="polyprenyl_synt"/>
    <property type="match status" value="1"/>
</dbReference>
<dbReference type="FunFam" id="1.10.600.10:FF:000001">
    <property type="entry name" value="Geranylgeranyl diphosphate synthase"/>
    <property type="match status" value="1"/>
</dbReference>
<keyword evidence="8" id="KW-0414">Isoprene biosynthesis</keyword>
<evidence type="ECO:0000256" key="10">
    <source>
        <dbReference type="ARBA" id="ARBA00032873"/>
    </source>
</evidence>
<dbReference type="InterPro" id="IPR000092">
    <property type="entry name" value="Polyprenyl_synt"/>
</dbReference>
<comment type="cofactor">
    <cofactor evidence="1">
        <name>Mg(2+)</name>
        <dbReference type="ChEBI" id="CHEBI:18420"/>
    </cofactor>
</comment>
<evidence type="ECO:0000256" key="3">
    <source>
        <dbReference type="ARBA" id="ARBA00012439"/>
    </source>
</evidence>
<dbReference type="GO" id="GO:0016114">
    <property type="term" value="P:terpenoid biosynthetic process"/>
    <property type="evidence" value="ECO:0007669"/>
    <property type="project" value="UniProtKB-ARBA"/>
</dbReference>
<protein>
    <recommendedName>
        <fullName evidence="4">Farnesyl diphosphate synthase</fullName>
        <ecNumber evidence="3">2.5.1.10</ecNumber>
    </recommendedName>
    <alternativeName>
        <fullName evidence="10">(2E,6E)-farnesyl diphosphate synthase</fullName>
    </alternativeName>
    <alternativeName>
        <fullName evidence="9">Geranyltranstransferase</fullName>
    </alternativeName>
</protein>
<dbReference type="GO" id="GO:0046872">
    <property type="term" value="F:metal ion binding"/>
    <property type="evidence" value="ECO:0007669"/>
    <property type="project" value="UniProtKB-KW"/>
</dbReference>
<dbReference type="PATRIC" id="fig|281456.6.peg.437"/>
<reference evidence="14" key="1">
    <citation type="submission" date="2015-07" db="EMBL/GenBank/DDBJ databases">
        <title>Complete Genome of Thermincola ferriacetica strain Z-0001T.</title>
        <authorList>
            <person name="Lusk B."/>
            <person name="Badalamenti J.P."/>
            <person name="Parameswaran P."/>
            <person name="Bond D.R."/>
            <person name="Torres C.I."/>
        </authorList>
    </citation>
    <scope>NUCLEOTIDE SEQUENCE [LARGE SCALE GENOMIC DNA]</scope>
    <source>
        <strain evidence="14">Z-0001</strain>
    </source>
</reference>
<comment type="similarity">
    <text evidence="2 12">Belongs to the FPP/GGPP synthase family.</text>
</comment>
<dbReference type="GO" id="GO:0004337">
    <property type="term" value="F:(2E,6E)-farnesyl diphosphate synthase activity"/>
    <property type="evidence" value="ECO:0007669"/>
    <property type="project" value="UniProtKB-EC"/>
</dbReference>
<evidence type="ECO:0000256" key="11">
    <source>
        <dbReference type="ARBA" id="ARBA00049399"/>
    </source>
</evidence>
<dbReference type="SFLD" id="SFLDG01017">
    <property type="entry name" value="Polyprenyl_Transferase_Like"/>
    <property type="match status" value="1"/>
</dbReference>
<dbReference type="InterPro" id="IPR008949">
    <property type="entry name" value="Isoprenoid_synthase_dom_sf"/>
</dbReference>
<keyword evidence="5 12" id="KW-0808">Transferase</keyword>
<keyword evidence="7" id="KW-0460">Magnesium</keyword>
<accession>A0A0L6W6J6</accession>
<organism evidence="13 14">
    <name type="scientific">Thermincola ferriacetica</name>
    <dbReference type="NCBI Taxonomy" id="281456"/>
    <lineage>
        <taxon>Bacteria</taxon>
        <taxon>Bacillati</taxon>
        <taxon>Bacillota</taxon>
        <taxon>Clostridia</taxon>
        <taxon>Eubacteriales</taxon>
        <taxon>Thermincolaceae</taxon>
        <taxon>Thermincola</taxon>
    </lineage>
</organism>
<evidence type="ECO:0000256" key="12">
    <source>
        <dbReference type="RuleBase" id="RU004466"/>
    </source>
</evidence>
<dbReference type="SUPFAM" id="SSF48576">
    <property type="entry name" value="Terpenoid synthases"/>
    <property type="match status" value="1"/>
</dbReference>
<dbReference type="EC" id="2.5.1.10" evidence="3"/>
<comment type="catalytic activity">
    <reaction evidence="11">
        <text>isopentenyl diphosphate + (2E)-geranyl diphosphate = (2E,6E)-farnesyl diphosphate + diphosphate</text>
        <dbReference type="Rhea" id="RHEA:19361"/>
        <dbReference type="ChEBI" id="CHEBI:33019"/>
        <dbReference type="ChEBI" id="CHEBI:58057"/>
        <dbReference type="ChEBI" id="CHEBI:128769"/>
        <dbReference type="ChEBI" id="CHEBI:175763"/>
        <dbReference type="EC" id="2.5.1.10"/>
    </reaction>
</comment>
<evidence type="ECO:0000256" key="6">
    <source>
        <dbReference type="ARBA" id="ARBA00022723"/>
    </source>
</evidence>
<keyword evidence="14" id="KW-1185">Reference proteome</keyword>
<dbReference type="InterPro" id="IPR053378">
    <property type="entry name" value="Prenyl_diphosphate_synthase"/>
</dbReference>
<dbReference type="PANTHER" id="PTHR43281:SF1">
    <property type="entry name" value="FARNESYL DIPHOSPHATE SYNTHASE"/>
    <property type="match status" value="1"/>
</dbReference>
<name>A0A0L6W6J6_9FIRM</name>
<dbReference type="PANTHER" id="PTHR43281">
    <property type="entry name" value="FARNESYL DIPHOSPHATE SYNTHASE"/>
    <property type="match status" value="1"/>
</dbReference>
<dbReference type="RefSeq" id="WP_052216656.1">
    <property type="nucleotide sequence ID" value="NZ_LGTE01000002.1"/>
</dbReference>
<comment type="caution">
    <text evidence="13">The sequence shown here is derived from an EMBL/GenBank/DDBJ whole genome shotgun (WGS) entry which is preliminary data.</text>
</comment>
<evidence type="ECO:0000313" key="13">
    <source>
        <dbReference type="EMBL" id="KNZ70734.1"/>
    </source>
</evidence>
<dbReference type="CDD" id="cd00685">
    <property type="entry name" value="Trans_IPPS_HT"/>
    <property type="match status" value="1"/>
</dbReference>
<dbReference type="Proteomes" id="UP000037175">
    <property type="component" value="Unassembled WGS sequence"/>
</dbReference>
<proteinExistence type="inferred from homology"/>
<evidence type="ECO:0000256" key="5">
    <source>
        <dbReference type="ARBA" id="ARBA00022679"/>
    </source>
</evidence>
<gene>
    <name evidence="13" type="ORF">Tfer_0412</name>
</gene>
<evidence type="ECO:0000256" key="2">
    <source>
        <dbReference type="ARBA" id="ARBA00006706"/>
    </source>
</evidence>
<keyword evidence="6" id="KW-0479">Metal-binding</keyword>
<dbReference type="EMBL" id="LGTE01000002">
    <property type="protein sequence ID" value="KNZ70734.1"/>
    <property type="molecule type" value="Genomic_DNA"/>
</dbReference>